<keyword evidence="1" id="KW-1133">Transmembrane helix</keyword>
<dbReference type="InterPro" id="IPR007813">
    <property type="entry name" value="PilN"/>
</dbReference>
<keyword evidence="1" id="KW-0812">Transmembrane</keyword>
<dbReference type="OrthoDB" id="5296173at2"/>
<dbReference type="PANTHER" id="PTHR40278">
    <property type="entry name" value="DNA UTILIZATION PROTEIN HOFN"/>
    <property type="match status" value="1"/>
</dbReference>
<dbReference type="RefSeq" id="WP_055439066.1">
    <property type="nucleotide sequence ID" value="NZ_CYHB01000003.1"/>
</dbReference>
<keyword evidence="3" id="KW-1185">Reference proteome</keyword>
<dbReference type="Proteomes" id="UP000182598">
    <property type="component" value="Unassembled WGS sequence"/>
</dbReference>
<dbReference type="PANTHER" id="PTHR40278:SF2">
    <property type="entry name" value="TYPE IV PILUS INNER MEMBRANE COMPONENT PILN"/>
    <property type="match status" value="1"/>
</dbReference>
<dbReference type="Pfam" id="PF05137">
    <property type="entry name" value="PilN"/>
    <property type="match status" value="1"/>
</dbReference>
<keyword evidence="1" id="KW-0472">Membrane</keyword>
<evidence type="ECO:0000313" key="2">
    <source>
        <dbReference type="EMBL" id="CUA86089.1"/>
    </source>
</evidence>
<protein>
    <submittedName>
        <fullName evidence="2">Tfp pilus assembly protein PilN</fullName>
    </submittedName>
</protein>
<evidence type="ECO:0000313" key="3">
    <source>
        <dbReference type="Proteomes" id="UP000182598"/>
    </source>
</evidence>
<proteinExistence type="predicted"/>
<name>A0A0K6H548_9GAMM</name>
<dbReference type="InterPro" id="IPR052534">
    <property type="entry name" value="Extracell_DNA_Util/SecSys_Comp"/>
</dbReference>
<feature type="transmembrane region" description="Helical" evidence="1">
    <location>
        <begin position="21"/>
        <end position="43"/>
    </location>
</feature>
<dbReference type="GO" id="GO:0043107">
    <property type="term" value="P:type IV pilus-dependent motility"/>
    <property type="evidence" value="ECO:0007669"/>
    <property type="project" value="TreeGrafter"/>
</dbReference>
<accession>A0A0K6H548</accession>
<dbReference type="AlphaFoldDB" id="A0A0K6H548"/>
<dbReference type="EMBL" id="CYHB01000003">
    <property type="protein sequence ID" value="CUA86089.1"/>
    <property type="molecule type" value="Genomic_DNA"/>
</dbReference>
<sequence>MAHVNLLPWRETARQRAKTRFGIHAGIAVGIAAVLFGAAYMVIGDYKSYQQRRNNYLQSQIRILDSQIAEISSINKKKSEILNRIKLIQALHEDRNTAITIFNELTERTPDGVYLHALEKRDMQLIISGRSISNNRVSEFLRNLRESAVFEQPDLRSVVSADAQSRGRNARASGDYDAFSLVVNIVPPASAEAPNK</sequence>
<gene>
    <name evidence="2" type="ORF">Ga0061064_1408</name>
</gene>
<evidence type="ECO:0000256" key="1">
    <source>
        <dbReference type="SAM" id="Phobius"/>
    </source>
</evidence>
<reference evidence="3" key="1">
    <citation type="submission" date="2015-08" db="EMBL/GenBank/DDBJ databases">
        <authorList>
            <person name="Varghese N."/>
        </authorList>
    </citation>
    <scope>NUCLEOTIDE SEQUENCE [LARGE SCALE GENOMIC DNA]</scope>
    <source>
        <strain evidence="3">DSM 27808</strain>
    </source>
</reference>
<dbReference type="GO" id="GO:0043683">
    <property type="term" value="P:type IV pilus assembly"/>
    <property type="evidence" value="ECO:0007669"/>
    <property type="project" value="TreeGrafter"/>
</dbReference>
<organism evidence="2 3">
    <name type="scientific">Pseudidiomarina woesei</name>
    <dbReference type="NCBI Taxonomy" id="1381080"/>
    <lineage>
        <taxon>Bacteria</taxon>
        <taxon>Pseudomonadati</taxon>
        <taxon>Pseudomonadota</taxon>
        <taxon>Gammaproteobacteria</taxon>
        <taxon>Alteromonadales</taxon>
        <taxon>Idiomarinaceae</taxon>
        <taxon>Pseudidiomarina</taxon>
    </lineage>
</organism>